<dbReference type="RefSeq" id="WP_048181038.1">
    <property type="nucleotide sequence ID" value="NZ_JXOJ01000002.1"/>
</dbReference>
<gene>
    <name evidence="2" type="ORF">SZ63_03080</name>
</gene>
<dbReference type="PANTHER" id="PTHR31087">
    <property type="match status" value="1"/>
</dbReference>
<sequence>MMRRRAEGGLRGREEAGGAHRYRMREKLVSIGDDYWIEDAAGERAFKVDGKALRVRNTLIIQSREGQDLYKIQERMLRIKDTMEIERGAGGTAATIKKALIAPLRDRWTVSIPGGEDWEVQGNILDHEYRIEAGRRERVAEVSKKWFRIRDTYGVEVEPGHDDALVLTVTAAIDQMSHD</sequence>
<dbReference type="STRING" id="1550566.SZ63_03080"/>
<comment type="caution">
    <text evidence="2">The sequence shown here is derived from an EMBL/GenBank/DDBJ whole genome shotgun (WGS) entry which is preliminary data.</text>
</comment>
<organism evidence="2 3">
    <name type="scientific">Methanoculleus sediminis</name>
    <dbReference type="NCBI Taxonomy" id="1550566"/>
    <lineage>
        <taxon>Archaea</taxon>
        <taxon>Methanobacteriati</taxon>
        <taxon>Methanobacteriota</taxon>
        <taxon>Stenosarchaea group</taxon>
        <taxon>Methanomicrobia</taxon>
        <taxon>Methanomicrobiales</taxon>
        <taxon>Methanomicrobiaceae</taxon>
        <taxon>Methanoculleus</taxon>
    </lineage>
</organism>
<evidence type="ECO:0000313" key="2">
    <source>
        <dbReference type="EMBL" id="KLK88067.1"/>
    </source>
</evidence>
<keyword evidence="3" id="KW-1185">Reference proteome</keyword>
<dbReference type="InterPro" id="IPR038595">
    <property type="entry name" value="LOR_sf"/>
</dbReference>
<dbReference type="PATRIC" id="fig|1550566.3.peg.660"/>
<dbReference type="Proteomes" id="UP000035301">
    <property type="component" value="Unassembled WGS sequence"/>
</dbReference>
<dbReference type="PANTHER" id="PTHR31087:SF161">
    <property type="entry name" value="TUBBY C 2 FAMILY PROTEIN"/>
    <property type="match status" value="1"/>
</dbReference>
<dbReference type="OrthoDB" id="286759at2157"/>
<proteinExistence type="inferred from homology"/>
<name>A0A0H1R5U9_9EURY</name>
<dbReference type="Gene3D" id="2.40.160.200">
    <property type="entry name" value="LURP1-related"/>
    <property type="match status" value="1"/>
</dbReference>
<dbReference type="AlphaFoldDB" id="A0A0H1R5U9"/>
<dbReference type="InterPro" id="IPR025659">
    <property type="entry name" value="Tubby-like_C"/>
</dbReference>
<reference evidence="2 3" key="1">
    <citation type="journal article" date="2015" name="Int. J. Syst. Evol. Microbiol.">
        <title>Methanoculleus sediminis sp. nov., a methanogen from sediments near a submarine mud volcano.</title>
        <authorList>
            <person name="Chen S.C."/>
            <person name="Chen M.F."/>
            <person name="Lai M.C."/>
            <person name="Weng C.Y."/>
            <person name="Wu S.Y."/>
            <person name="Lin S."/>
            <person name="Yang T.F."/>
            <person name="Chen P.C."/>
        </authorList>
    </citation>
    <scope>NUCLEOTIDE SEQUENCE [LARGE SCALE GENOMIC DNA]</scope>
    <source>
        <strain evidence="2 3">S3Fa</strain>
    </source>
</reference>
<dbReference type="SUPFAM" id="SSF54518">
    <property type="entry name" value="Tubby C-terminal domain-like"/>
    <property type="match status" value="1"/>
</dbReference>
<evidence type="ECO:0000313" key="3">
    <source>
        <dbReference type="Proteomes" id="UP000035301"/>
    </source>
</evidence>
<comment type="similarity">
    <text evidence="1">Belongs to the LOR family.</text>
</comment>
<protein>
    <recommendedName>
        <fullName evidence="4">LURP-one-related family protein</fullName>
    </recommendedName>
</protein>
<accession>A0A0H1R5U9</accession>
<dbReference type="InterPro" id="IPR007612">
    <property type="entry name" value="LOR"/>
</dbReference>
<evidence type="ECO:0000256" key="1">
    <source>
        <dbReference type="ARBA" id="ARBA00005437"/>
    </source>
</evidence>
<dbReference type="EMBL" id="JXOJ01000002">
    <property type="protein sequence ID" value="KLK88067.1"/>
    <property type="molecule type" value="Genomic_DNA"/>
</dbReference>
<dbReference type="Pfam" id="PF04525">
    <property type="entry name" value="LOR"/>
    <property type="match status" value="1"/>
</dbReference>
<evidence type="ECO:0008006" key="4">
    <source>
        <dbReference type="Google" id="ProtNLM"/>
    </source>
</evidence>